<keyword evidence="3" id="KW-0680">Restriction system</keyword>
<evidence type="ECO:0000256" key="3">
    <source>
        <dbReference type="ARBA" id="ARBA00022747"/>
    </source>
</evidence>
<name>A0A428BNP5_STROR</name>
<evidence type="ECO:0000256" key="1">
    <source>
        <dbReference type="ARBA" id="ARBA00022603"/>
    </source>
</evidence>
<dbReference type="EMBL" id="RJNK01000001">
    <property type="protein sequence ID" value="RSI66146.1"/>
    <property type="molecule type" value="Genomic_DNA"/>
</dbReference>
<dbReference type="RefSeq" id="WP_009014032.1">
    <property type="nucleotide sequence ID" value="NZ_CP065706.1"/>
</dbReference>
<dbReference type="Gene3D" id="3.40.50.150">
    <property type="entry name" value="Vaccinia Virus protein VP39"/>
    <property type="match status" value="1"/>
</dbReference>
<protein>
    <submittedName>
        <fullName evidence="4">Modification methylase HaeIII</fullName>
        <ecNumber evidence="4">2.1.1.37</ecNumber>
    </submittedName>
</protein>
<dbReference type="InterPro" id="IPR029063">
    <property type="entry name" value="SAM-dependent_MTases_sf"/>
</dbReference>
<dbReference type="InterPro" id="IPR001525">
    <property type="entry name" value="C5_MeTfrase"/>
</dbReference>
<reference evidence="4 5" key="1">
    <citation type="submission" date="2018-11" db="EMBL/GenBank/DDBJ databases">
        <title>Species Designations Belie Phenotypic and Genotypic Heterogeneity in Oral Streptococci.</title>
        <authorList>
            <person name="Velsko I."/>
        </authorList>
    </citation>
    <scope>NUCLEOTIDE SEQUENCE [LARGE SCALE GENOMIC DNA]</scope>
    <source>
        <strain evidence="4 5">BCC59</strain>
    </source>
</reference>
<comment type="caution">
    <text evidence="4">The sequence shown here is derived from an EMBL/GenBank/DDBJ whole genome shotgun (WGS) entry which is preliminary data.</text>
</comment>
<evidence type="ECO:0000313" key="4">
    <source>
        <dbReference type="EMBL" id="RSI66146.1"/>
    </source>
</evidence>
<dbReference type="GO" id="GO:0009307">
    <property type="term" value="P:DNA restriction-modification system"/>
    <property type="evidence" value="ECO:0007669"/>
    <property type="project" value="UniProtKB-KW"/>
</dbReference>
<proteinExistence type="predicted"/>
<evidence type="ECO:0000313" key="5">
    <source>
        <dbReference type="Proteomes" id="UP000272252"/>
    </source>
</evidence>
<keyword evidence="1 4" id="KW-0489">Methyltransferase</keyword>
<evidence type="ECO:0000256" key="2">
    <source>
        <dbReference type="ARBA" id="ARBA00022679"/>
    </source>
</evidence>
<sequence>MKKYNIVDLFSGAGGLSYGFEMARFNVLLGIDNDEKALETFQKNHQNSEILCGDITNISYEKDIKPIIGEQKVDIIAKQQKLEESFGQLDLFEAS</sequence>
<dbReference type="GO" id="GO:0032259">
    <property type="term" value="P:methylation"/>
    <property type="evidence" value="ECO:0007669"/>
    <property type="project" value="UniProtKB-KW"/>
</dbReference>
<dbReference type="SUPFAM" id="SSF53335">
    <property type="entry name" value="S-adenosyl-L-methionine-dependent methyltransferases"/>
    <property type="match status" value="1"/>
</dbReference>
<dbReference type="Pfam" id="PF00145">
    <property type="entry name" value="DNA_methylase"/>
    <property type="match status" value="1"/>
</dbReference>
<dbReference type="EC" id="2.1.1.37" evidence="4"/>
<dbReference type="Proteomes" id="UP000272252">
    <property type="component" value="Unassembled WGS sequence"/>
</dbReference>
<accession>A0A428BNP5</accession>
<keyword evidence="2 4" id="KW-0808">Transferase</keyword>
<dbReference type="GO" id="GO:0003886">
    <property type="term" value="F:DNA (cytosine-5-)-methyltransferase activity"/>
    <property type="evidence" value="ECO:0007669"/>
    <property type="project" value="UniProtKB-EC"/>
</dbReference>
<dbReference type="OrthoDB" id="9813719at2"/>
<gene>
    <name evidence="4" type="primary">haeIIIM</name>
    <name evidence="4" type="ORF">D8862_00110</name>
</gene>
<dbReference type="AlphaFoldDB" id="A0A428BNP5"/>
<organism evidence="4 5">
    <name type="scientific">Streptococcus oralis</name>
    <dbReference type="NCBI Taxonomy" id="1303"/>
    <lineage>
        <taxon>Bacteria</taxon>
        <taxon>Bacillati</taxon>
        <taxon>Bacillota</taxon>
        <taxon>Bacilli</taxon>
        <taxon>Lactobacillales</taxon>
        <taxon>Streptococcaceae</taxon>
        <taxon>Streptococcus</taxon>
    </lineage>
</organism>